<accession>A0A6A4CKW4</accession>
<evidence type="ECO:0000313" key="18">
    <source>
        <dbReference type="Proteomes" id="UP000476176"/>
    </source>
</evidence>
<dbReference type="EMBL" id="QXGB01001964">
    <property type="protein sequence ID" value="KAE9183202.1"/>
    <property type="molecule type" value="Genomic_DNA"/>
</dbReference>
<evidence type="ECO:0000313" key="6">
    <source>
        <dbReference type="EMBL" id="KAE9110476.1"/>
    </source>
</evidence>
<evidence type="ECO:0000313" key="4">
    <source>
        <dbReference type="EMBL" id="KAE9084596.1"/>
    </source>
</evidence>
<dbReference type="Proteomes" id="UP000440367">
    <property type="component" value="Unassembled WGS sequence"/>
</dbReference>
<evidence type="ECO:0000313" key="7">
    <source>
        <dbReference type="EMBL" id="KAE9183202.1"/>
    </source>
</evidence>
<dbReference type="EMBL" id="QXFW01001493">
    <property type="protein sequence ID" value="KAE8989967.1"/>
    <property type="molecule type" value="Genomic_DNA"/>
</dbReference>
<name>A0A6A4CKW4_9STRA</name>
<dbReference type="Proteomes" id="UP000476176">
    <property type="component" value="Unassembled WGS sequence"/>
</dbReference>
<evidence type="ECO:0000313" key="15">
    <source>
        <dbReference type="Proteomes" id="UP000440732"/>
    </source>
</evidence>
<dbReference type="Proteomes" id="UP000433483">
    <property type="component" value="Unassembled WGS sequence"/>
</dbReference>
<evidence type="ECO:0000313" key="3">
    <source>
        <dbReference type="EMBL" id="KAE8989967.1"/>
    </source>
</evidence>
<dbReference type="EMBL" id="QXGA01001782">
    <property type="protein sequence ID" value="KAE9110476.1"/>
    <property type="molecule type" value="Genomic_DNA"/>
</dbReference>
<reference evidence="11 12" key="1">
    <citation type="submission" date="2018-08" db="EMBL/GenBank/DDBJ databases">
        <title>Genomic investigation of the strawberry pathogen Phytophthora fragariae indicates pathogenicity is determined by transcriptional variation in three key races.</title>
        <authorList>
            <person name="Adams T.M."/>
            <person name="Armitage A.D."/>
            <person name="Sobczyk M.K."/>
            <person name="Bates H.J."/>
            <person name="Dunwell J.M."/>
            <person name="Nellist C.F."/>
            <person name="Harrison R.J."/>
        </authorList>
    </citation>
    <scope>NUCLEOTIDE SEQUENCE [LARGE SCALE GENOMIC DNA]</scope>
    <source>
        <strain evidence="10 13">A4</strain>
        <strain evidence="9 14">BC-1</strain>
        <strain evidence="8 18">BC-23</strain>
        <strain evidence="7 12">NOV-27</strain>
        <strain evidence="6 15">NOV-5</strain>
        <strain evidence="4 16">NOV-71</strain>
        <strain evidence="2 11">NOV-9</strain>
        <strain evidence="5 19">ONT-3</strain>
        <strain evidence="3 17">SCRP245</strain>
    </source>
</reference>
<dbReference type="EMBL" id="QXGD01001521">
    <property type="protein sequence ID" value="KAE9204364.1"/>
    <property type="molecule type" value="Genomic_DNA"/>
</dbReference>
<dbReference type="Proteomes" id="UP000441208">
    <property type="component" value="Unassembled WGS sequence"/>
</dbReference>
<dbReference type="EMBL" id="QXGF01001847">
    <property type="protein sequence ID" value="KAE8927428.1"/>
    <property type="molecule type" value="Genomic_DNA"/>
</dbReference>
<evidence type="ECO:0000256" key="1">
    <source>
        <dbReference type="SAM" id="MobiDB-lite"/>
    </source>
</evidence>
<feature type="compositionally biased region" description="Polar residues" evidence="1">
    <location>
        <begin position="1"/>
        <end position="11"/>
    </location>
</feature>
<evidence type="ECO:0000313" key="11">
    <source>
        <dbReference type="Proteomes" id="UP000429523"/>
    </source>
</evidence>
<dbReference type="Proteomes" id="UP000460718">
    <property type="component" value="Unassembled WGS sequence"/>
</dbReference>
<dbReference type="Proteomes" id="UP000437068">
    <property type="component" value="Unassembled WGS sequence"/>
</dbReference>
<comment type="caution">
    <text evidence="10">The sequence shown here is derived from an EMBL/GenBank/DDBJ whole genome shotgun (WGS) entry which is preliminary data.</text>
</comment>
<evidence type="ECO:0000313" key="12">
    <source>
        <dbReference type="Proteomes" id="UP000433483"/>
    </source>
</evidence>
<keyword evidence="12" id="KW-1185">Reference proteome</keyword>
<dbReference type="EMBL" id="QXFZ01001813">
    <property type="protein sequence ID" value="KAE9084596.1"/>
    <property type="molecule type" value="Genomic_DNA"/>
</dbReference>
<evidence type="ECO:0000313" key="17">
    <source>
        <dbReference type="Proteomes" id="UP000460718"/>
    </source>
</evidence>
<dbReference type="OrthoDB" id="102624at2759"/>
<evidence type="ECO:0000313" key="5">
    <source>
        <dbReference type="EMBL" id="KAE9089224.1"/>
    </source>
</evidence>
<evidence type="ECO:0000313" key="16">
    <source>
        <dbReference type="Proteomes" id="UP000441208"/>
    </source>
</evidence>
<evidence type="ECO:0000313" key="9">
    <source>
        <dbReference type="EMBL" id="KAE9204364.1"/>
    </source>
</evidence>
<sequence length="194" mass="21094">MSYSTSMTISQPDAVHGGKSKTTAHRNEERIGSRPSFASRMVKLLFRRSSADQRAKSWPGREEPVPVPVPVVAPTSADRQSSANIVIPSSLGSSAPAVMLGSRRTQSMRAHKHSAVRVGCSEAEWRHRQAHCANCERLFFTSLSALSSSAGRFCSLDCKANFEYVSLLQETMDAGFDDVSSYSFDSSLEGDDGN</sequence>
<evidence type="ECO:0000313" key="19">
    <source>
        <dbReference type="Proteomes" id="UP000488956"/>
    </source>
</evidence>
<evidence type="ECO:0000313" key="8">
    <source>
        <dbReference type="EMBL" id="KAE9195819.1"/>
    </source>
</evidence>
<evidence type="ECO:0000313" key="2">
    <source>
        <dbReference type="EMBL" id="KAE8927428.1"/>
    </source>
</evidence>
<dbReference type="EMBL" id="QXGC01001801">
    <property type="protein sequence ID" value="KAE9195819.1"/>
    <property type="molecule type" value="Genomic_DNA"/>
</dbReference>
<dbReference type="AlphaFoldDB" id="A0A6A4CKW4"/>
<dbReference type="EMBL" id="QXFX01001502">
    <property type="protein sequence ID" value="KAE9089224.1"/>
    <property type="molecule type" value="Genomic_DNA"/>
</dbReference>
<dbReference type="Proteomes" id="UP000429523">
    <property type="component" value="Unassembled WGS sequence"/>
</dbReference>
<evidence type="ECO:0000313" key="14">
    <source>
        <dbReference type="Proteomes" id="UP000440367"/>
    </source>
</evidence>
<gene>
    <name evidence="10" type="ORF">PF001_g20567</name>
    <name evidence="9" type="ORF">PF002_g20657</name>
    <name evidence="8" type="ORF">PF004_g20326</name>
    <name evidence="7" type="ORF">PF005_g22182</name>
    <name evidence="6" type="ORF">PF006_g20444</name>
    <name evidence="4" type="ORF">PF007_g21462</name>
    <name evidence="2" type="ORF">PF009_g22402</name>
    <name evidence="5" type="ORF">PF010_g19080</name>
    <name evidence="3" type="ORF">PF011_g18554</name>
</gene>
<evidence type="ECO:0000313" key="10">
    <source>
        <dbReference type="EMBL" id="KAE9288334.1"/>
    </source>
</evidence>
<organism evidence="10 13">
    <name type="scientific">Phytophthora fragariae</name>
    <dbReference type="NCBI Taxonomy" id="53985"/>
    <lineage>
        <taxon>Eukaryota</taxon>
        <taxon>Sar</taxon>
        <taxon>Stramenopiles</taxon>
        <taxon>Oomycota</taxon>
        <taxon>Peronosporomycetes</taxon>
        <taxon>Peronosporales</taxon>
        <taxon>Peronosporaceae</taxon>
        <taxon>Phytophthora</taxon>
    </lineage>
</organism>
<dbReference type="EMBL" id="QXGE01001781">
    <property type="protein sequence ID" value="KAE9288334.1"/>
    <property type="molecule type" value="Genomic_DNA"/>
</dbReference>
<evidence type="ECO:0008006" key="20">
    <source>
        <dbReference type="Google" id="ProtNLM"/>
    </source>
</evidence>
<dbReference type="Proteomes" id="UP000440732">
    <property type="component" value="Unassembled WGS sequence"/>
</dbReference>
<dbReference type="Proteomes" id="UP000488956">
    <property type="component" value="Unassembled WGS sequence"/>
</dbReference>
<feature type="region of interest" description="Disordered" evidence="1">
    <location>
        <begin position="1"/>
        <end position="34"/>
    </location>
</feature>
<proteinExistence type="predicted"/>
<protein>
    <recommendedName>
        <fullName evidence="20">FLZ-type domain-containing protein</fullName>
    </recommendedName>
</protein>
<evidence type="ECO:0000313" key="13">
    <source>
        <dbReference type="Proteomes" id="UP000437068"/>
    </source>
</evidence>